<dbReference type="InterPro" id="IPR008969">
    <property type="entry name" value="CarboxyPept-like_regulatory"/>
</dbReference>
<protein>
    <submittedName>
        <fullName evidence="8">TonB-dependent receptor</fullName>
    </submittedName>
</protein>
<dbReference type="Gene3D" id="2.60.40.1120">
    <property type="entry name" value="Carboxypeptidase-like, regulatory domain"/>
    <property type="match status" value="1"/>
</dbReference>
<evidence type="ECO:0000256" key="4">
    <source>
        <dbReference type="SAM" id="MobiDB-lite"/>
    </source>
</evidence>
<dbReference type="Pfam" id="PF14905">
    <property type="entry name" value="OMP_b-brl_3"/>
    <property type="match status" value="1"/>
</dbReference>
<evidence type="ECO:0000256" key="2">
    <source>
        <dbReference type="ARBA" id="ARBA00023136"/>
    </source>
</evidence>
<dbReference type="Gene3D" id="2.40.170.20">
    <property type="entry name" value="TonB-dependent receptor, beta-barrel domain"/>
    <property type="match status" value="1"/>
</dbReference>
<dbReference type="Gene3D" id="2.170.130.10">
    <property type="entry name" value="TonB-dependent receptor, plug domain"/>
    <property type="match status" value="1"/>
</dbReference>
<keyword evidence="3" id="KW-0998">Cell outer membrane</keyword>
<dbReference type="InterPro" id="IPR037066">
    <property type="entry name" value="Plug_dom_sf"/>
</dbReference>
<dbReference type="InterPro" id="IPR041700">
    <property type="entry name" value="OMP_b-brl_3"/>
</dbReference>
<keyword evidence="2" id="KW-0472">Membrane</keyword>
<dbReference type="PANTHER" id="PTHR40980">
    <property type="entry name" value="PLUG DOMAIN-CONTAINING PROTEIN"/>
    <property type="match status" value="1"/>
</dbReference>
<dbReference type="AlphaFoldDB" id="A0A437MQU7"/>
<evidence type="ECO:0000256" key="5">
    <source>
        <dbReference type="SAM" id="SignalP"/>
    </source>
</evidence>
<feature type="chain" id="PRO_5019485967" evidence="5">
    <location>
        <begin position="23"/>
        <end position="855"/>
    </location>
</feature>
<feature type="domain" description="TonB-dependent receptor plug" evidence="6">
    <location>
        <begin position="150"/>
        <end position="236"/>
    </location>
</feature>
<accession>A0A437MQU7</accession>
<keyword evidence="9" id="KW-1185">Reference proteome</keyword>
<proteinExistence type="predicted"/>
<evidence type="ECO:0000256" key="3">
    <source>
        <dbReference type="ARBA" id="ARBA00023237"/>
    </source>
</evidence>
<sequence length="855" mass="93445">MIKMKRFYILLFFCFSVLAANAQIGLGGGGSSIVGRISGKVIDSLTKKPLEYATVSIYRSGGSAPITGVLTDEKGNFKLDNIKPGAYKLGFSYIGYPTKIVDPVTTTLSKPDLNIGDVSVAPSAQALKEVQVTAAAPLVENRIDKIVYNAEKDITTAGGNVSDILRKVPLVSVDMDGNVSVRGDQNIRVLINGKPSGAMAASVADALRTIPADQVKSVEVITSPSAKYDAEGSAGIINIITKQKNMSGVSGSVSGGVGTRQNNGNANINFSKNRLSLSLNLGGNYTWPQTSKTDFYQRIQNPDAERPQDLLNDNYAENTVKRYGTMNSASLNYDINNYNNISSTFRFNQGGFNLDGNSDNHQINYLSDTDVRFQGITTSKTTFGGFDWSADYTHKFKKEGHEYTVSGQWSHSSIKNNYLYRYSAVNPNQRGDNDGINNEYTIQADYTLPISKLLKLEAGGKGIFRRLSSDYNIFNDPTGGGLNADPNSFILDATNSNDYKYDQSVYAGYSVLTFNLSDKYSLLTGLRYEHTAIDGEPIGTPQEGLVPFSSDYNTFIPSLTIQRKLSATQTVKLSYSKRIQRPSLQFLNPYINRSNIFSQQVGNPELEPEVSQTVELNYNTFIKSSVINLSVYYKHTSGLIEGLAETVTDEINGNEVDVTRTTFQNVGSNKSWGASFFGSVNPFKPLTIRGSVNAYTYSPVPQGSSVQFATNTGTYVMLNAFLSAQYDFGKNIIAEAFVIQNSARRNIQGSNPAFSMYVLGIKKQFWDKKASLGFNTVQPFQEHLSFNQFIKTPTLDQSSKTKVPFRSFGLTFSYSFGKVKFTNPQQKKKGVNNDDLKQGDQGGGMGGGSGTGGGR</sequence>
<dbReference type="GO" id="GO:0009279">
    <property type="term" value="C:cell outer membrane"/>
    <property type="evidence" value="ECO:0007669"/>
    <property type="project" value="UniProtKB-SubCell"/>
</dbReference>
<dbReference type="InterPro" id="IPR012910">
    <property type="entry name" value="Plug_dom"/>
</dbReference>
<dbReference type="SUPFAM" id="SSF56935">
    <property type="entry name" value="Porins"/>
    <property type="match status" value="1"/>
</dbReference>
<comment type="subcellular location">
    <subcellularLocation>
        <location evidence="1">Cell outer membrane</location>
    </subcellularLocation>
</comment>
<feature type="domain" description="Outer membrane protein beta-barrel" evidence="7">
    <location>
        <begin position="394"/>
        <end position="814"/>
    </location>
</feature>
<dbReference type="Proteomes" id="UP000282759">
    <property type="component" value="Unassembled WGS sequence"/>
</dbReference>
<feature type="signal peptide" evidence="5">
    <location>
        <begin position="1"/>
        <end position="22"/>
    </location>
</feature>
<dbReference type="Pfam" id="PF07715">
    <property type="entry name" value="Plug"/>
    <property type="match status" value="1"/>
</dbReference>
<feature type="region of interest" description="Disordered" evidence="4">
    <location>
        <begin position="825"/>
        <end position="855"/>
    </location>
</feature>
<dbReference type="Pfam" id="PF13715">
    <property type="entry name" value="CarbopepD_reg_2"/>
    <property type="match status" value="1"/>
</dbReference>
<keyword evidence="5" id="KW-0732">Signal</keyword>
<evidence type="ECO:0000256" key="1">
    <source>
        <dbReference type="ARBA" id="ARBA00004442"/>
    </source>
</evidence>
<dbReference type="EMBL" id="SACK01000006">
    <property type="protein sequence ID" value="RVU00010.1"/>
    <property type="molecule type" value="Genomic_DNA"/>
</dbReference>
<feature type="compositionally biased region" description="Gly residues" evidence="4">
    <location>
        <begin position="840"/>
        <end position="855"/>
    </location>
</feature>
<evidence type="ECO:0000313" key="9">
    <source>
        <dbReference type="Proteomes" id="UP000282759"/>
    </source>
</evidence>
<dbReference type="InterPro" id="IPR036942">
    <property type="entry name" value="Beta-barrel_TonB_sf"/>
</dbReference>
<evidence type="ECO:0000259" key="7">
    <source>
        <dbReference type="Pfam" id="PF14905"/>
    </source>
</evidence>
<keyword evidence="8" id="KW-0675">Receptor</keyword>
<dbReference type="SUPFAM" id="SSF49464">
    <property type="entry name" value="Carboxypeptidase regulatory domain-like"/>
    <property type="match status" value="1"/>
</dbReference>
<evidence type="ECO:0000259" key="6">
    <source>
        <dbReference type="Pfam" id="PF07715"/>
    </source>
</evidence>
<name>A0A437MQU7_9SPHI</name>
<evidence type="ECO:0000313" key="8">
    <source>
        <dbReference type="EMBL" id="RVU00010.1"/>
    </source>
</evidence>
<organism evidence="8 9">
    <name type="scientific">Mucilaginibacter limnophilus</name>
    <dbReference type="NCBI Taxonomy" id="1932778"/>
    <lineage>
        <taxon>Bacteria</taxon>
        <taxon>Pseudomonadati</taxon>
        <taxon>Bacteroidota</taxon>
        <taxon>Sphingobacteriia</taxon>
        <taxon>Sphingobacteriales</taxon>
        <taxon>Sphingobacteriaceae</taxon>
        <taxon>Mucilaginibacter</taxon>
    </lineage>
</organism>
<gene>
    <name evidence="8" type="ORF">EOD41_13675</name>
</gene>
<comment type="caution">
    <text evidence="8">The sequence shown here is derived from an EMBL/GenBank/DDBJ whole genome shotgun (WGS) entry which is preliminary data.</text>
</comment>
<dbReference type="OrthoDB" id="606851at2"/>
<reference evidence="8 9" key="1">
    <citation type="submission" date="2019-01" db="EMBL/GenBank/DDBJ databases">
        <authorList>
            <person name="Chen W.-M."/>
        </authorList>
    </citation>
    <scope>NUCLEOTIDE SEQUENCE [LARGE SCALE GENOMIC DNA]</scope>
    <source>
        <strain evidence="8 9">YBJ-36</strain>
    </source>
</reference>
<dbReference type="PANTHER" id="PTHR40980:SF4">
    <property type="entry name" value="TONB-DEPENDENT RECEPTOR-LIKE BETA-BARREL DOMAIN-CONTAINING PROTEIN"/>
    <property type="match status" value="1"/>
</dbReference>